<organism evidence="1 2">
    <name type="scientific">Streptomyces violascens</name>
    <dbReference type="NCBI Taxonomy" id="67381"/>
    <lineage>
        <taxon>Bacteria</taxon>
        <taxon>Bacillati</taxon>
        <taxon>Actinomycetota</taxon>
        <taxon>Actinomycetes</taxon>
        <taxon>Kitasatosporales</taxon>
        <taxon>Streptomycetaceae</taxon>
        <taxon>Streptomyces</taxon>
    </lineage>
</organism>
<gene>
    <name evidence="1" type="ORF">Sviol_55760</name>
</gene>
<comment type="caution">
    <text evidence="1">The sequence shown here is derived from an EMBL/GenBank/DDBJ whole genome shotgun (WGS) entry which is preliminary data.</text>
</comment>
<evidence type="ECO:0000313" key="1">
    <source>
        <dbReference type="EMBL" id="GHI41168.1"/>
    </source>
</evidence>
<keyword evidence="2" id="KW-1185">Reference proteome</keyword>
<sequence>MILRHGLCGGTGVANLVRQQELDVEVAYRGFCFQESDDSAVPVPFNDGYEWGVFLNPHARRIDLFSAGHTHTATVTVKVWDAEPPLDTSVQWDEQGEVDFESTTGEVAVWTLTLGRAKDVISLAESGGQWRVRVYCSGRAEVERVTRIEGVAHGVEKYLLEFWPQDA</sequence>
<evidence type="ECO:0000313" key="2">
    <source>
        <dbReference type="Proteomes" id="UP001050808"/>
    </source>
</evidence>
<protein>
    <submittedName>
        <fullName evidence="1">Uncharacterized protein</fullName>
    </submittedName>
</protein>
<dbReference type="EMBL" id="BNDY01000017">
    <property type="protein sequence ID" value="GHI41168.1"/>
    <property type="molecule type" value="Genomic_DNA"/>
</dbReference>
<proteinExistence type="predicted"/>
<name>A0ABQ3QV68_9ACTN</name>
<reference evidence="1" key="1">
    <citation type="submission" date="2024-05" db="EMBL/GenBank/DDBJ databases">
        <title>Whole genome shotgun sequence of Streptomyces violascens NBRC 12920.</title>
        <authorList>
            <person name="Komaki H."/>
            <person name="Tamura T."/>
        </authorList>
    </citation>
    <scope>NUCLEOTIDE SEQUENCE</scope>
    <source>
        <strain evidence="1">NBRC 12920</strain>
    </source>
</reference>
<accession>A0ABQ3QV68</accession>
<dbReference type="Proteomes" id="UP001050808">
    <property type="component" value="Unassembled WGS sequence"/>
</dbReference>